<dbReference type="GO" id="GO:0016121">
    <property type="term" value="P:carotene catabolic process"/>
    <property type="evidence" value="ECO:0007669"/>
    <property type="project" value="TreeGrafter"/>
</dbReference>
<comment type="cofactor">
    <cofactor evidence="5">
        <name>Fe(2+)</name>
        <dbReference type="ChEBI" id="CHEBI:29033"/>
    </cofactor>
    <text evidence="5">Binds 1 Fe(2+) ion per subunit.</text>
</comment>
<evidence type="ECO:0000313" key="6">
    <source>
        <dbReference type="EMBL" id="KAH0458802.1"/>
    </source>
</evidence>
<dbReference type="GO" id="GO:0010436">
    <property type="term" value="F:carotenoid dioxygenase activity"/>
    <property type="evidence" value="ECO:0007669"/>
    <property type="project" value="TreeGrafter"/>
</dbReference>
<keyword evidence="2 5" id="KW-0479">Metal-binding</keyword>
<evidence type="ECO:0000256" key="5">
    <source>
        <dbReference type="PIRSR" id="PIRSR604294-1"/>
    </source>
</evidence>
<evidence type="ECO:0000256" key="1">
    <source>
        <dbReference type="ARBA" id="ARBA00006787"/>
    </source>
</evidence>
<dbReference type="PANTHER" id="PTHR10543">
    <property type="entry name" value="BETA-CAROTENE DIOXYGENASE"/>
    <property type="match status" value="1"/>
</dbReference>
<dbReference type="InterPro" id="IPR004294">
    <property type="entry name" value="Carotenoid_Oase"/>
</dbReference>
<dbReference type="Pfam" id="PF03055">
    <property type="entry name" value="RPE65"/>
    <property type="match status" value="1"/>
</dbReference>
<dbReference type="Proteomes" id="UP000775213">
    <property type="component" value="Unassembled WGS sequence"/>
</dbReference>
<evidence type="ECO:0000256" key="4">
    <source>
        <dbReference type="ARBA" id="ARBA00023004"/>
    </source>
</evidence>
<keyword evidence="3" id="KW-0560">Oxidoreductase</keyword>
<dbReference type="GO" id="GO:0046872">
    <property type="term" value="F:metal ion binding"/>
    <property type="evidence" value="ECO:0007669"/>
    <property type="project" value="UniProtKB-KW"/>
</dbReference>
<comment type="caution">
    <text evidence="6">The sequence shown here is derived from an EMBL/GenBank/DDBJ whole genome shotgun (WGS) entry which is preliminary data.</text>
</comment>
<organism evidence="6 7">
    <name type="scientific">Dendrobium chrysotoxum</name>
    <name type="common">Orchid</name>
    <dbReference type="NCBI Taxonomy" id="161865"/>
    <lineage>
        <taxon>Eukaryota</taxon>
        <taxon>Viridiplantae</taxon>
        <taxon>Streptophyta</taxon>
        <taxon>Embryophyta</taxon>
        <taxon>Tracheophyta</taxon>
        <taxon>Spermatophyta</taxon>
        <taxon>Magnoliopsida</taxon>
        <taxon>Liliopsida</taxon>
        <taxon>Asparagales</taxon>
        <taxon>Orchidaceae</taxon>
        <taxon>Epidendroideae</taxon>
        <taxon>Malaxideae</taxon>
        <taxon>Dendrobiinae</taxon>
        <taxon>Dendrobium</taxon>
    </lineage>
</organism>
<reference evidence="6 7" key="1">
    <citation type="journal article" date="2021" name="Hortic Res">
        <title>Chromosome-scale assembly of the Dendrobium chrysotoxum genome enhances the understanding of orchid evolution.</title>
        <authorList>
            <person name="Zhang Y."/>
            <person name="Zhang G.Q."/>
            <person name="Zhang D."/>
            <person name="Liu X.D."/>
            <person name="Xu X.Y."/>
            <person name="Sun W.H."/>
            <person name="Yu X."/>
            <person name="Zhu X."/>
            <person name="Wang Z.W."/>
            <person name="Zhao X."/>
            <person name="Zhong W.Y."/>
            <person name="Chen H."/>
            <person name="Yin W.L."/>
            <person name="Huang T."/>
            <person name="Niu S.C."/>
            <person name="Liu Z.J."/>
        </authorList>
    </citation>
    <scope>NUCLEOTIDE SEQUENCE [LARGE SCALE GENOMIC DNA]</scope>
    <source>
        <strain evidence="6">Lindl</strain>
    </source>
</reference>
<dbReference type="EMBL" id="JAGFBR010000011">
    <property type="protein sequence ID" value="KAH0458802.1"/>
    <property type="molecule type" value="Genomic_DNA"/>
</dbReference>
<feature type="binding site" evidence="5">
    <location>
        <position position="97"/>
    </location>
    <ligand>
        <name>Fe cation</name>
        <dbReference type="ChEBI" id="CHEBI:24875"/>
        <note>catalytic</note>
    </ligand>
</feature>
<protein>
    <submittedName>
        <fullName evidence="6">Uncharacterized protein</fullName>
    </submittedName>
</protein>
<keyword evidence="4 5" id="KW-0408">Iron</keyword>
<keyword evidence="7" id="KW-1185">Reference proteome</keyword>
<dbReference type="GO" id="GO:0009570">
    <property type="term" value="C:chloroplast stroma"/>
    <property type="evidence" value="ECO:0007669"/>
    <property type="project" value="TreeGrafter"/>
</dbReference>
<dbReference type="PANTHER" id="PTHR10543:SF46">
    <property type="entry name" value="CAROTENOID CLEAVAGE DIOXYGENASE 4, CHLOROPLASTIC-RELATED"/>
    <property type="match status" value="1"/>
</dbReference>
<dbReference type="AlphaFoldDB" id="A0AAV7GR14"/>
<accession>A0AAV7GR14</accession>
<keyword evidence="3" id="KW-0223">Dioxygenase</keyword>
<evidence type="ECO:0000313" key="7">
    <source>
        <dbReference type="Proteomes" id="UP000775213"/>
    </source>
</evidence>
<feature type="binding site" evidence="5">
    <location>
        <position position="30"/>
    </location>
    <ligand>
        <name>Fe cation</name>
        <dbReference type="ChEBI" id="CHEBI:24875"/>
        <note>catalytic</note>
    </ligand>
</feature>
<name>A0AAV7GR14_DENCH</name>
<proteinExistence type="inferred from homology"/>
<evidence type="ECO:0000256" key="2">
    <source>
        <dbReference type="ARBA" id="ARBA00022723"/>
    </source>
</evidence>
<evidence type="ECO:0000256" key="3">
    <source>
        <dbReference type="ARBA" id="ARBA00022964"/>
    </source>
</evidence>
<gene>
    <name evidence="6" type="ORF">IEQ34_011616</name>
</gene>
<sequence length="163" mass="18538">MTYFRFDAARKCNTGEYLPIFSLVQPSMVHDFTTTERFAIFADIQIVMKPMDMVVPGGGSPIGSDWGKVPQLGILPRYIRSDVEKRWFEVPGFNLMHALNVWEEGEDTIVLVAQNILSIEHALVRMELMVRIELHSGAISRIPLSSENLDFGVIHLGYVDWKN</sequence>
<comment type="similarity">
    <text evidence="1">Belongs to the carotenoid oxygenase family.</text>
</comment>